<organism evidence="2 3">
    <name type="scientific">Tersicoccus solisilvae</name>
    <dbReference type="NCBI Taxonomy" id="1882339"/>
    <lineage>
        <taxon>Bacteria</taxon>
        <taxon>Bacillati</taxon>
        <taxon>Actinomycetota</taxon>
        <taxon>Actinomycetes</taxon>
        <taxon>Micrococcales</taxon>
        <taxon>Micrococcaceae</taxon>
        <taxon>Tersicoccus</taxon>
    </lineage>
</organism>
<dbReference type="Proteomes" id="UP000597761">
    <property type="component" value="Unassembled WGS sequence"/>
</dbReference>
<evidence type="ECO:0000313" key="3">
    <source>
        <dbReference type="Proteomes" id="UP000597761"/>
    </source>
</evidence>
<dbReference type="SUPFAM" id="SSF54001">
    <property type="entry name" value="Cysteine proteinases"/>
    <property type="match status" value="1"/>
</dbReference>
<dbReference type="Pfam" id="PF00797">
    <property type="entry name" value="Acetyltransf_2"/>
    <property type="match status" value="1"/>
</dbReference>
<dbReference type="Gene3D" id="3.30.2140.10">
    <property type="entry name" value="Arylamine N-acetyltransferase"/>
    <property type="match status" value="1"/>
</dbReference>
<gene>
    <name evidence="2" type="primary">nat</name>
    <name evidence="2" type="ORF">GCM10011512_17930</name>
</gene>
<dbReference type="PANTHER" id="PTHR11786:SF0">
    <property type="entry name" value="ARYLAMINE N-ACETYLTRANSFERASE 4-RELATED"/>
    <property type="match status" value="1"/>
</dbReference>
<keyword evidence="3" id="KW-1185">Reference proteome</keyword>
<name>A0ABQ1P529_9MICC</name>
<dbReference type="RefSeq" id="WP_188668008.1">
    <property type="nucleotide sequence ID" value="NZ_BMJI01000009.1"/>
</dbReference>
<protein>
    <submittedName>
        <fullName evidence="2">Arylamine N-acetyltransferase</fullName>
    </submittedName>
</protein>
<evidence type="ECO:0000256" key="1">
    <source>
        <dbReference type="ARBA" id="ARBA00006547"/>
    </source>
</evidence>
<reference evidence="3" key="1">
    <citation type="journal article" date="2019" name="Int. J. Syst. Evol. Microbiol.">
        <title>The Global Catalogue of Microorganisms (GCM) 10K type strain sequencing project: providing services to taxonomists for standard genome sequencing and annotation.</title>
        <authorList>
            <consortium name="The Broad Institute Genomics Platform"/>
            <consortium name="The Broad Institute Genome Sequencing Center for Infectious Disease"/>
            <person name="Wu L."/>
            <person name="Ma J."/>
        </authorList>
    </citation>
    <scope>NUCLEOTIDE SEQUENCE [LARGE SCALE GENOMIC DNA]</scope>
    <source>
        <strain evidence="3">CGMCC 1.15480</strain>
    </source>
</reference>
<dbReference type="PANTHER" id="PTHR11786">
    <property type="entry name" value="N-HYDROXYARYLAMINE O-ACETYLTRANSFERASE"/>
    <property type="match status" value="1"/>
</dbReference>
<dbReference type="EMBL" id="BMJI01000009">
    <property type="protein sequence ID" value="GGC91284.1"/>
    <property type="molecule type" value="Genomic_DNA"/>
</dbReference>
<comment type="caution">
    <text evidence="2">The sequence shown here is derived from an EMBL/GenBank/DDBJ whole genome shotgun (WGS) entry which is preliminary data.</text>
</comment>
<comment type="similarity">
    <text evidence="1">Belongs to the arylamine N-acetyltransferase family.</text>
</comment>
<dbReference type="InterPro" id="IPR038765">
    <property type="entry name" value="Papain-like_cys_pep_sf"/>
</dbReference>
<evidence type="ECO:0000313" key="2">
    <source>
        <dbReference type="EMBL" id="GGC91284.1"/>
    </source>
</evidence>
<dbReference type="InterPro" id="IPR001447">
    <property type="entry name" value="Arylamine_N-AcTrfase"/>
</dbReference>
<sequence length="298" mass="33140">MTTEAPTGHGLTSASWETEDIDVDAYLRRLGVERDAPTLELLARIHAAHVRVFPFSNVDVLLRQHPGVAPAAIMDKLVRRGRGGYCFEHAQLMAAALQGLGYPVTRRLGRVHAPENGRTHLTLHVDVDGTTYLADPGFGLSITGPLEVADGAERREWTGVFDLRRHLIDGVEHWELRRNGELQHLTDVLRVVPKDVRSAHLTTSTDPDGSTFLRRLVVSRFTGEGHVTVIDGARTLRRPGRDTVREELSPRETIQAVRDLDVELSGEDAARLEVILAHWQVADLRTERRTSAHLIATN</sequence>
<accession>A0ABQ1P529</accession>
<proteinExistence type="inferred from homology"/>
<dbReference type="Gene3D" id="2.40.128.150">
    <property type="entry name" value="Cysteine proteinases"/>
    <property type="match status" value="1"/>
</dbReference>